<sequence>MVSCSVSCNNFPLLTTNPSGDKSDSLVPPTEENASPGEQKIPSFPLRNITFRAHLIALTKLTERGDTITIYGLHTDQVINDSFGSTNSPISLVDICVKRRASKQGLDLPKVILLYHIIVKLSRNYFNLRQDRILSNRRP</sequence>
<evidence type="ECO:0000313" key="2">
    <source>
        <dbReference type="EMBL" id="JAV85896.1"/>
    </source>
</evidence>
<dbReference type="EMBL" id="GEZM01029835">
    <property type="protein sequence ID" value="JAV85902.1"/>
    <property type="molecule type" value="Transcribed_RNA"/>
</dbReference>
<evidence type="ECO:0000256" key="1">
    <source>
        <dbReference type="SAM" id="MobiDB-lite"/>
    </source>
</evidence>
<name>A0A1Y1MPL7_PHOPY</name>
<proteinExistence type="predicted"/>
<dbReference type="EMBL" id="GEZM01029841">
    <property type="protein sequence ID" value="JAV85896.1"/>
    <property type="molecule type" value="Transcribed_RNA"/>
</dbReference>
<dbReference type="EMBL" id="GEZM01029840">
    <property type="protein sequence ID" value="JAV85897.1"/>
    <property type="molecule type" value="Transcribed_RNA"/>
</dbReference>
<accession>A0A1Y1MPL7</accession>
<dbReference type="EMBL" id="GEZM01029838">
    <property type="protein sequence ID" value="JAV85899.1"/>
    <property type="molecule type" value="Transcribed_RNA"/>
</dbReference>
<reference evidence="2" key="1">
    <citation type="journal article" date="2016" name="Sci. Rep.">
        <title>Molecular characterization of firefly nuptial gifts: a multi-omics approach sheds light on postcopulatory sexual selection.</title>
        <authorList>
            <person name="Al-Wathiqui N."/>
            <person name="Fallon T.R."/>
            <person name="South A."/>
            <person name="Weng J.K."/>
            <person name="Lewis S.M."/>
        </authorList>
    </citation>
    <scope>NUCLEOTIDE SEQUENCE</scope>
</reference>
<protein>
    <submittedName>
        <fullName evidence="2">Uncharacterized protein</fullName>
    </submittedName>
</protein>
<dbReference type="AlphaFoldDB" id="A0A1Y1MPL7"/>
<organism evidence="2">
    <name type="scientific">Photinus pyralis</name>
    <name type="common">Common eastern firefly</name>
    <name type="synonym">Lampyris pyralis</name>
    <dbReference type="NCBI Taxonomy" id="7054"/>
    <lineage>
        <taxon>Eukaryota</taxon>
        <taxon>Metazoa</taxon>
        <taxon>Ecdysozoa</taxon>
        <taxon>Arthropoda</taxon>
        <taxon>Hexapoda</taxon>
        <taxon>Insecta</taxon>
        <taxon>Pterygota</taxon>
        <taxon>Neoptera</taxon>
        <taxon>Endopterygota</taxon>
        <taxon>Coleoptera</taxon>
        <taxon>Polyphaga</taxon>
        <taxon>Elateriformia</taxon>
        <taxon>Elateroidea</taxon>
        <taxon>Lampyridae</taxon>
        <taxon>Lampyrinae</taxon>
        <taxon>Photinus</taxon>
    </lineage>
</organism>
<feature type="region of interest" description="Disordered" evidence="1">
    <location>
        <begin position="19"/>
        <end position="41"/>
    </location>
</feature>
<dbReference type="EMBL" id="GEZM01029842">
    <property type="protein sequence ID" value="JAV85895.1"/>
    <property type="molecule type" value="Transcribed_RNA"/>
</dbReference>